<dbReference type="Gene3D" id="3.30.300.30">
    <property type="match status" value="1"/>
</dbReference>
<comment type="similarity">
    <text evidence="1">Belongs to the ATP-dependent AMP-binding enzyme family.</text>
</comment>
<proteinExistence type="inferred from homology"/>
<dbReference type="SUPFAM" id="SSF56801">
    <property type="entry name" value="Acetyl-CoA synthetase-like"/>
    <property type="match status" value="1"/>
</dbReference>
<dbReference type="RefSeq" id="WP_311674793.1">
    <property type="nucleotide sequence ID" value="NZ_JAVREQ010000019.1"/>
</dbReference>
<protein>
    <submittedName>
        <fullName evidence="5">AMP-binding protein</fullName>
    </submittedName>
</protein>
<dbReference type="Gene3D" id="3.40.50.12780">
    <property type="entry name" value="N-terminal domain of ligase-like"/>
    <property type="match status" value="1"/>
</dbReference>
<accession>A0ABU2NX72</accession>
<keyword evidence="6" id="KW-1185">Reference proteome</keyword>
<evidence type="ECO:0000313" key="6">
    <source>
        <dbReference type="Proteomes" id="UP001183414"/>
    </source>
</evidence>
<evidence type="ECO:0000259" key="3">
    <source>
        <dbReference type="Pfam" id="PF00501"/>
    </source>
</evidence>
<dbReference type="InterPro" id="IPR042099">
    <property type="entry name" value="ANL_N_sf"/>
</dbReference>
<reference evidence="6" key="1">
    <citation type="submission" date="2023-07" db="EMBL/GenBank/DDBJ databases">
        <title>30 novel species of actinomycetes from the DSMZ collection.</title>
        <authorList>
            <person name="Nouioui I."/>
        </authorList>
    </citation>
    <scope>NUCLEOTIDE SEQUENCE [LARGE SCALE GENOMIC DNA]</scope>
    <source>
        <strain evidence="6">DSM 42041</strain>
    </source>
</reference>
<dbReference type="Proteomes" id="UP001183414">
    <property type="component" value="Unassembled WGS sequence"/>
</dbReference>
<dbReference type="Pfam" id="PF13193">
    <property type="entry name" value="AMP-binding_C"/>
    <property type="match status" value="1"/>
</dbReference>
<feature type="domain" description="AMP-binding enzyme C-terminal" evidence="4">
    <location>
        <begin position="421"/>
        <end position="495"/>
    </location>
</feature>
<name>A0ABU2NX72_9ACTN</name>
<dbReference type="InterPro" id="IPR000873">
    <property type="entry name" value="AMP-dep_synth/lig_dom"/>
</dbReference>
<evidence type="ECO:0000256" key="2">
    <source>
        <dbReference type="ARBA" id="ARBA00022598"/>
    </source>
</evidence>
<dbReference type="Pfam" id="PF00501">
    <property type="entry name" value="AMP-binding"/>
    <property type="match status" value="1"/>
</dbReference>
<sequence length="512" mass="55775">MGRRQEEIALDIAYLLRRAARMFPGTVAVDDGHVAWTAEQLLSRGERLANALDALGVPQGATVGVLSHNRSAYLEADTAIALGRRVRVALNARLHLEDFRYIAGDAELAALFYSAEFEEQATSLREAFGLVLIALDGPGAAGAGIEDLVEQSSGEVRLRASDPEEPAWIAYTSGTTGRPKGVVLSHRAVREVAYNLLLEVGPVVPGERIVLTQPLSHGAGYFTLPYLLSGAGVQVQQKFDAEEVWALSRRPEIRTLKAVPAMLEPILAAESGEWGYETIVYGASSIPAPVLDRCLDRFGPTLIQDYGQSEAPMTLTCLQKTDHLDPAVRLSAGRPWKTVAVEVRDDDGFVAGPGETGELYVRGPHLMTHYRNKPEATAAVLQDGWLRTKDMAVMDDRGFVHLRGRRDEMINSGGFNISPREVEDVLSAHHGVDEAVVLGIPDARWGEAVTAVVRPAAGAALTEAEVLAFARPRLRMRTPKRVLLWTDIPRNSYGKVDRLGIKSQLEREVGCE</sequence>
<dbReference type="PANTHER" id="PTHR43201">
    <property type="entry name" value="ACYL-COA SYNTHETASE"/>
    <property type="match status" value="1"/>
</dbReference>
<evidence type="ECO:0000259" key="4">
    <source>
        <dbReference type="Pfam" id="PF13193"/>
    </source>
</evidence>
<dbReference type="PANTHER" id="PTHR43201:SF5">
    <property type="entry name" value="MEDIUM-CHAIN ACYL-COA LIGASE ACSF2, MITOCHONDRIAL"/>
    <property type="match status" value="1"/>
</dbReference>
<gene>
    <name evidence="5" type="ORF">RM572_20285</name>
</gene>
<dbReference type="InterPro" id="IPR025110">
    <property type="entry name" value="AMP-bd_C"/>
</dbReference>
<dbReference type="InterPro" id="IPR020845">
    <property type="entry name" value="AMP-binding_CS"/>
</dbReference>
<dbReference type="InterPro" id="IPR045851">
    <property type="entry name" value="AMP-bd_C_sf"/>
</dbReference>
<evidence type="ECO:0000256" key="1">
    <source>
        <dbReference type="ARBA" id="ARBA00006432"/>
    </source>
</evidence>
<feature type="domain" description="AMP-dependent synthetase/ligase" evidence="3">
    <location>
        <begin position="16"/>
        <end position="370"/>
    </location>
</feature>
<evidence type="ECO:0000313" key="5">
    <source>
        <dbReference type="EMBL" id="MDT0381097.1"/>
    </source>
</evidence>
<dbReference type="PROSITE" id="PS00455">
    <property type="entry name" value="AMP_BINDING"/>
    <property type="match status" value="1"/>
</dbReference>
<comment type="caution">
    <text evidence="5">The sequence shown here is derived from an EMBL/GenBank/DDBJ whole genome shotgun (WGS) entry which is preliminary data.</text>
</comment>
<keyword evidence="2" id="KW-0436">Ligase</keyword>
<organism evidence="5 6">
    <name type="scientific">Streptomyces hazeniae</name>
    <dbReference type="NCBI Taxonomy" id="3075538"/>
    <lineage>
        <taxon>Bacteria</taxon>
        <taxon>Bacillati</taxon>
        <taxon>Actinomycetota</taxon>
        <taxon>Actinomycetes</taxon>
        <taxon>Kitasatosporales</taxon>
        <taxon>Streptomycetaceae</taxon>
        <taxon>Streptomyces</taxon>
    </lineage>
</organism>
<dbReference type="EMBL" id="JAVREQ010000019">
    <property type="protein sequence ID" value="MDT0381097.1"/>
    <property type="molecule type" value="Genomic_DNA"/>
</dbReference>